<name>A0A1B6Q693_SORBI</name>
<feature type="transmembrane region" description="Helical" evidence="1">
    <location>
        <begin position="55"/>
        <end position="76"/>
    </location>
</feature>
<dbReference type="OrthoDB" id="649865at2759"/>
<sequence length="123" mass="12523">MSGRAADPAMAAAKGNLGELVWEHRVQAAVAVAFVAAAAVSLSAVGPSLSAVVSFFWPLLLSTAFFLVAVSVLLWISPPPAGDADESGKELIDFVAGCRPDHLAPPDAVAVPAVEAPPPEPEI</sequence>
<organism evidence="2 3">
    <name type="scientific">Sorghum bicolor</name>
    <name type="common">Sorghum</name>
    <name type="synonym">Sorghum vulgare</name>
    <dbReference type="NCBI Taxonomy" id="4558"/>
    <lineage>
        <taxon>Eukaryota</taxon>
        <taxon>Viridiplantae</taxon>
        <taxon>Streptophyta</taxon>
        <taxon>Embryophyta</taxon>
        <taxon>Tracheophyta</taxon>
        <taxon>Spermatophyta</taxon>
        <taxon>Magnoliopsida</taxon>
        <taxon>Liliopsida</taxon>
        <taxon>Poales</taxon>
        <taxon>Poaceae</taxon>
        <taxon>PACMAD clade</taxon>
        <taxon>Panicoideae</taxon>
        <taxon>Andropogonodae</taxon>
        <taxon>Andropogoneae</taxon>
        <taxon>Sorghinae</taxon>
        <taxon>Sorghum</taxon>
    </lineage>
</organism>
<dbReference type="FunCoup" id="A0A1B6Q693">
    <property type="interactions" value="528"/>
</dbReference>
<dbReference type="PANTHER" id="PTHR34125">
    <property type="entry name" value="OS01G0762900 PROTEIN"/>
    <property type="match status" value="1"/>
</dbReference>
<feature type="transmembrane region" description="Helical" evidence="1">
    <location>
        <begin position="28"/>
        <end position="49"/>
    </location>
</feature>
<dbReference type="Gramene" id="KXG33430">
    <property type="protein sequence ID" value="KXG33430"/>
    <property type="gene ID" value="SORBI_3003G304500"/>
</dbReference>
<dbReference type="AlphaFoldDB" id="A0A1B6Q693"/>
<evidence type="ECO:0000313" key="3">
    <source>
        <dbReference type="Proteomes" id="UP000000768"/>
    </source>
</evidence>
<dbReference type="Proteomes" id="UP000000768">
    <property type="component" value="Chromosome 3"/>
</dbReference>
<dbReference type="OMA" id="LVWEHRV"/>
<evidence type="ECO:0000313" key="2">
    <source>
        <dbReference type="EMBL" id="KXG33430.1"/>
    </source>
</evidence>
<dbReference type="EMBL" id="CM000762">
    <property type="protein sequence ID" value="KXG33430.1"/>
    <property type="molecule type" value="Genomic_DNA"/>
</dbReference>
<dbReference type="InParanoid" id="A0A1B6Q693"/>
<gene>
    <name evidence="2" type="ORF">SORBI_3003G304500</name>
</gene>
<keyword evidence="1" id="KW-1133">Transmembrane helix</keyword>
<keyword evidence="1" id="KW-0472">Membrane</keyword>
<dbReference type="PANTHER" id="PTHR34125:SF7">
    <property type="entry name" value="TRANSMEMBRANE PROTEIN"/>
    <property type="match status" value="1"/>
</dbReference>
<protein>
    <submittedName>
        <fullName evidence="2">Uncharacterized protein</fullName>
    </submittedName>
</protein>
<evidence type="ECO:0000256" key="1">
    <source>
        <dbReference type="SAM" id="Phobius"/>
    </source>
</evidence>
<reference evidence="2 3" key="1">
    <citation type="journal article" date="2009" name="Nature">
        <title>The Sorghum bicolor genome and the diversification of grasses.</title>
        <authorList>
            <person name="Paterson A.H."/>
            <person name="Bowers J.E."/>
            <person name="Bruggmann R."/>
            <person name="Dubchak I."/>
            <person name="Grimwood J."/>
            <person name="Gundlach H."/>
            <person name="Haberer G."/>
            <person name="Hellsten U."/>
            <person name="Mitros T."/>
            <person name="Poliakov A."/>
            <person name="Schmutz J."/>
            <person name="Spannagl M."/>
            <person name="Tang H."/>
            <person name="Wang X."/>
            <person name="Wicker T."/>
            <person name="Bharti A.K."/>
            <person name="Chapman J."/>
            <person name="Feltus F.A."/>
            <person name="Gowik U."/>
            <person name="Grigoriev I.V."/>
            <person name="Lyons E."/>
            <person name="Maher C.A."/>
            <person name="Martis M."/>
            <person name="Narechania A."/>
            <person name="Otillar R.P."/>
            <person name="Penning B.W."/>
            <person name="Salamov A.A."/>
            <person name="Wang Y."/>
            <person name="Zhang L."/>
            <person name="Carpita N.C."/>
            <person name="Freeling M."/>
            <person name="Gingle A.R."/>
            <person name="Hash C.T."/>
            <person name="Keller B."/>
            <person name="Klein P."/>
            <person name="Kresovich S."/>
            <person name="McCann M.C."/>
            <person name="Ming R."/>
            <person name="Peterson D.G."/>
            <person name="Mehboob-ur-Rahman"/>
            <person name="Ware D."/>
            <person name="Westhoff P."/>
            <person name="Mayer K.F."/>
            <person name="Messing J."/>
            <person name="Rokhsar D.S."/>
        </authorList>
    </citation>
    <scope>NUCLEOTIDE SEQUENCE [LARGE SCALE GENOMIC DNA]</scope>
    <source>
        <strain evidence="3">cv. BTx623</strain>
    </source>
</reference>
<dbReference type="eggNOG" id="ENOG502S7C1">
    <property type="taxonomic scope" value="Eukaryota"/>
</dbReference>
<accession>A0A1B6Q693</accession>
<keyword evidence="3" id="KW-1185">Reference proteome</keyword>
<proteinExistence type="predicted"/>
<reference evidence="3" key="2">
    <citation type="journal article" date="2018" name="Plant J.">
        <title>The Sorghum bicolor reference genome: improved assembly, gene annotations, a transcriptome atlas, and signatures of genome organization.</title>
        <authorList>
            <person name="McCormick R.F."/>
            <person name="Truong S.K."/>
            <person name="Sreedasyam A."/>
            <person name="Jenkins J."/>
            <person name="Shu S."/>
            <person name="Sims D."/>
            <person name="Kennedy M."/>
            <person name="Amirebrahimi M."/>
            <person name="Weers B.D."/>
            <person name="McKinley B."/>
            <person name="Mattison A."/>
            <person name="Morishige D.T."/>
            <person name="Grimwood J."/>
            <person name="Schmutz J."/>
            <person name="Mullet J.E."/>
        </authorList>
    </citation>
    <scope>NUCLEOTIDE SEQUENCE [LARGE SCALE GENOMIC DNA]</scope>
    <source>
        <strain evidence="3">cv. BTx623</strain>
    </source>
</reference>
<keyword evidence="1" id="KW-0812">Transmembrane</keyword>